<comment type="caution">
    <text evidence="6">The sequence shown here is derived from an EMBL/GenBank/DDBJ whole genome shotgun (WGS) entry which is preliminary data.</text>
</comment>
<organism evidence="6 7">
    <name type="scientific">Victivallis lenta</name>
    <dbReference type="NCBI Taxonomy" id="2606640"/>
    <lineage>
        <taxon>Bacteria</taxon>
        <taxon>Pseudomonadati</taxon>
        <taxon>Lentisphaerota</taxon>
        <taxon>Lentisphaeria</taxon>
        <taxon>Victivallales</taxon>
        <taxon>Victivallaceae</taxon>
        <taxon>Victivallis</taxon>
    </lineage>
</organism>
<evidence type="ECO:0000259" key="5">
    <source>
        <dbReference type="PROSITE" id="PS50893"/>
    </source>
</evidence>
<keyword evidence="3" id="KW-0547">Nucleotide-binding</keyword>
<dbReference type="Proteomes" id="UP000435649">
    <property type="component" value="Unassembled WGS sequence"/>
</dbReference>
<dbReference type="SMART" id="SM00382">
    <property type="entry name" value="AAA"/>
    <property type="match status" value="1"/>
</dbReference>
<keyword evidence="2" id="KW-0813">Transport</keyword>
<dbReference type="InterPro" id="IPR003439">
    <property type="entry name" value="ABC_transporter-like_ATP-bd"/>
</dbReference>
<dbReference type="PANTHER" id="PTHR43335:SF3">
    <property type="entry name" value="ABC TRANSPORTER"/>
    <property type="match status" value="1"/>
</dbReference>
<dbReference type="RefSeq" id="WP_106052612.1">
    <property type="nucleotide sequence ID" value="NZ_CALXOB010000059.1"/>
</dbReference>
<evidence type="ECO:0000256" key="4">
    <source>
        <dbReference type="ARBA" id="ARBA00022840"/>
    </source>
</evidence>
<evidence type="ECO:0000256" key="3">
    <source>
        <dbReference type="ARBA" id="ARBA00022741"/>
    </source>
</evidence>
<gene>
    <name evidence="6" type="ORF">FYJ85_19905</name>
</gene>
<dbReference type="InterPro" id="IPR003593">
    <property type="entry name" value="AAA+_ATPase"/>
</dbReference>
<comment type="similarity">
    <text evidence="1">Belongs to the ABC transporter superfamily.</text>
</comment>
<protein>
    <submittedName>
        <fullName evidence="6">ABC transporter ATP-binding protein</fullName>
    </submittedName>
</protein>
<dbReference type="GO" id="GO:0005524">
    <property type="term" value="F:ATP binding"/>
    <property type="evidence" value="ECO:0007669"/>
    <property type="project" value="UniProtKB-KW"/>
</dbReference>
<dbReference type="PROSITE" id="PS00211">
    <property type="entry name" value="ABC_TRANSPORTER_1"/>
    <property type="match status" value="1"/>
</dbReference>
<dbReference type="InterPro" id="IPR027417">
    <property type="entry name" value="P-loop_NTPase"/>
</dbReference>
<dbReference type="GO" id="GO:0016887">
    <property type="term" value="F:ATP hydrolysis activity"/>
    <property type="evidence" value="ECO:0007669"/>
    <property type="project" value="InterPro"/>
</dbReference>
<dbReference type="PANTHER" id="PTHR43335">
    <property type="entry name" value="ABC TRANSPORTER, ATP-BINDING PROTEIN"/>
    <property type="match status" value="1"/>
</dbReference>
<evidence type="ECO:0000256" key="1">
    <source>
        <dbReference type="ARBA" id="ARBA00005417"/>
    </source>
</evidence>
<evidence type="ECO:0000313" key="7">
    <source>
        <dbReference type="Proteomes" id="UP000435649"/>
    </source>
</evidence>
<reference evidence="6 7" key="1">
    <citation type="submission" date="2019-08" db="EMBL/GenBank/DDBJ databases">
        <title>In-depth cultivation of the pig gut microbiome towards novel bacterial diversity and tailored functional studies.</title>
        <authorList>
            <person name="Wylensek D."/>
            <person name="Hitch T.C.A."/>
            <person name="Clavel T."/>
        </authorList>
    </citation>
    <scope>NUCLEOTIDE SEQUENCE [LARGE SCALE GENOMIC DNA]</scope>
    <source>
        <strain evidence="6 7">BBE-744-WT-12</strain>
    </source>
</reference>
<dbReference type="PROSITE" id="PS50893">
    <property type="entry name" value="ABC_TRANSPORTER_2"/>
    <property type="match status" value="1"/>
</dbReference>
<keyword evidence="4 6" id="KW-0067">ATP-binding</keyword>
<proteinExistence type="inferred from homology"/>
<feature type="domain" description="ABC transporter" evidence="5">
    <location>
        <begin position="3"/>
        <end position="233"/>
    </location>
</feature>
<dbReference type="EMBL" id="VUNS01000033">
    <property type="protein sequence ID" value="MST99294.1"/>
    <property type="molecule type" value="Genomic_DNA"/>
</dbReference>
<name>A0A844G8M6_9BACT</name>
<evidence type="ECO:0000313" key="6">
    <source>
        <dbReference type="EMBL" id="MST99294.1"/>
    </source>
</evidence>
<dbReference type="SUPFAM" id="SSF52540">
    <property type="entry name" value="P-loop containing nucleoside triphosphate hydrolases"/>
    <property type="match status" value="1"/>
</dbReference>
<dbReference type="InterPro" id="IPR017871">
    <property type="entry name" value="ABC_transporter-like_CS"/>
</dbReference>
<accession>A0A844G8M6</accession>
<dbReference type="CDD" id="cd03230">
    <property type="entry name" value="ABC_DR_subfamily_A"/>
    <property type="match status" value="1"/>
</dbReference>
<sequence length="324" mass="35094">MEIKVRNLVRSFGMTRAVDDISFEFAAGNVFGFIGPNGAGKTTTIRIMATLDLPDSGDVFYDGVSVVNYPEEVRRLVGYMPDSLPDFRDIQVWEYLDFFARSFGLRGAQRTRTLADIEEFTNLGGIRRKYLAGLSKGMKQRVSLARALVHNPGVLIMDEPAAGLDPRARLELRSLLKILSGQGKAILLSSHILSELQDICDGAVIIEKGRLLSAGTLSQLLAQASPGSAAGAPGAEGEGKPGVTLLIECAKCEEARLKLLEHPAVREVIIREEGKLQAFLEGDDEVVPPVMGTLFAAGLPVMGFARKSMGLEELFMKITTGEVQ</sequence>
<dbReference type="Pfam" id="PF00005">
    <property type="entry name" value="ABC_tran"/>
    <property type="match status" value="1"/>
</dbReference>
<dbReference type="AlphaFoldDB" id="A0A844G8M6"/>
<keyword evidence="7" id="KW-1185">Reference proteome</keyword>
<dbReference type="Gene3D" id="3.40.50.300">
    <property type="entry name" value="P-loop containing nucleotide triphosphate hydrolases"/>
    <property type="match status" value="1"/>
</dbReference>
<evidence type="ECO:0000256" key="2">
    <source>
        <dbReference type="ARBA" id="ARBA00022448"/>
    </source>
</evidence>